<dbReference type="EMBL" id="NBNE01008433">
    <property type="protein sequence ID" value="OWY99480.1"/>
    <property type="molecule type" value="Genomic_DNA"/>
</dbReference>
<organism evidence="2 3">
    <name type="scientific">Phytophthora megakarya</name>
    <dbReference type="NCBI Taxonomy" id="4795"/>
    <lineage>
        <taxon>Eukaryota</taxon>
        <taxon>Sar</taxon>
        <taxon>Stramenopiles</taxon>
        <taxon>Oomycota</taxon>
        <taxon>Peronosporomycetes</taxon>
        <taxon>Peronosporales</taxon>
        <taxon>Peronosporaceae</taxon>
        <taxon>Phytophthora</taxon>
    </lineage>
</organism>
<evidence type="ECO:0000313" key="2">
    <source>
        <dbReference type="EMBL" id="OWY99480.1"/>
    </source>
</evidence>
<evidence type="ECO:0000256" key="1">
    <source>
        <dbReference type="SAM" id="MobiDB-lite"/>
    </source>
</evidence>
<feature type="compositionally biased region" description="Basic and acidic residues" evidence="1">
    <location>
        <begin position="20"/>
        <end position="29"/>
    </location>
</feature>
<gene>
    <name evidence="2" type="ORF">PHMEG_00029509</name>
</gene>
<dbReference type="OrthoDB" id="146364at2759"/>
<feature type="compositionally biased region" description="Polar residues" evidence="1">
    <location>
        <begin position="1"/>
        <end position="16"/>
    </location>
</feature>
<comment type="caution">
    <text evidence="2">The sequence shown here is derived from an EMBL/GenBank/DDBJ whole genome shotgun (WGS) entry which is preliminary data.</text>
</comment>
<dbReference type="Proteomes" id="UP000198211">
    <property type="component" value="Unassembled WGS sequence"/>
</dbReference>
<sequence>MNHNQSPGYKNDNINQVLRGPERNSLDRDATDEDSVREERGFLFEKVSNIFASLTKLDPRLKTVNDLDQWIKTSTTNWYLKAQVNQLYRKLYKEFENIKVLGWNPKLLKEELGISKKIETMSHSQLMQDDNYMLWIKFTEFWISRKF</sequence>
<name>A0A225V1Z4_9STRA</name>
<evidence type="ECO:0000313" key="3">
    <source>
        <dbReference type="Proteomes" id="UP000198211"/>
    </source>
</evidence>
<keyword evidence="3" id="KW-1185">Reference proteome</keyword>
<reference evidence="3" key="1">
    <citation type="submission" date="2017-03" db="EMBL/GenBank/DDBJ databases">
        <title>Phytopthora megakarya and P. palmivora, two closely related causual agents of cacao black pod achieved similar genome size and gene model numbers by different mechanisms.</title>
        <authorList>
            <person name="Ali S."/>
            <person name="Shao J."/>
            <person name="Larry D.J."/>
            <person name="Kronmiller B."/>
            <person name="Shen D."/>
            <person name="Strem M.D."/>
            <person name="Melnick R.L."/>
            <person name="Guiltinan M.J."/>
            <person name="Tyler B.M."/>
            <person name="Meinhardt L.W."/>
            <person name="Bailey B.A."/>
        </authorList>
    </citation>
    <scope>NUCLEOTIDE SEQUENCE [LARGE SCALE GENOMIC DNA]</scope>
    <source>
        <strain evidence="3">zdho120</strain>
    </source>
</reference>
<proteinExistence type="predicted"/>
<dbReference type="AlphaFoldDB" id="A0A225V1Z4"/>
<feature type="region of interest" description="Disordered" evidence="1">
    <location>
        <begin position="1"/>
        <end position="33"/>
    </location>
</feature>
<protein>
    <submittedName>
        <fullName evidence="2">Avirulence (Avh) protein</fullName>
    </submittedName>
</protein>
<accession>A0A225V1Z4</accession>